<dbReference type="GO" id="GO:0016787">
    <property type="term" value="F:hydrolase activity"/>
    <property type="evidence" value="ECO:0007669"/>
    <property type="project" value="UniProtKB-KW"/>
</dbReference>
<evidence type="ECO:0000256" key="2">
    <source>
        <dbReference type="ARBA" id="ARBA00022729"/>
    </source>
</evidence>
<keyword evidence="4" id="KW-1133">Transmembrane helix</keyword>
<dbReference type="SMART" id="SM01208">
    <property type="entry name" value="G5"/>
    <property type="match status" value="1"/>
</dbReference>
<gene>
    <name evidence="6" type="ORF">AVDCRST_MAG36-1437</name>
</gene>
<evidence type="ECO:0000256" key="3">
    <source>
        <dbReference type="ARBA" id="ARBA00022801"/>
    </source>
</evidence>
<organism evidence="6">
    <name type="scientific">uncultured Nocardioidaceae bacterium</name>
    <dbReference type="NCBI Taxonomy" id="253824"/>
    <lineage>
        <taxon>Bacteria</taxon>
        <taxon>Bacillati</taxon>
        <taxon>Actinomycetota</taxon>
        <taxon>Actinomycetes</taxon>
        <taxon>Propionibacteriales</taxon>
        <taxon>Nocardioidaceae</taxon>
        <taxon>environmental samples</taxon>
    </lineage>
</organism>
<dbReference type="Gene3D" id="2.20.230.10">
    <property type="entry name" value="Resuscitation-promoting factor rpfb"/>
    <property type="match status" value="1"/>
</dbReference>
<dbReference type="CDD" id="cd13925">
    <property type="entry name" value="RPF"/>
    <property type="match status" value="1"/>
</dbReference>
<dbReference type="EMBL" id="CADCUH010000089">
    <property type="protein sequence ID" value="CAA9341778.1"/>
    <property type="molecule type" value="Genomic_DNA"/>
</dbReference>
<evidence type="ECO:0000259" key="5">
    <source>
        <dbReference type="PROSITE" id="PS51109"/>
    </source>
</evidence>
<evidence type="ECO:0000256" key="4">
    <source>
        <dbReference type="SAM" id="Phobius"/>
    </source>
</evidence>
<comment type="similarity">
    <text evidence="1">Belongs to the transglycosylase family. Rpf subfamily.</text>
</comment>
<dbReference type="Pfam" id="PF03990">
    <property type="entry name" value="DUF348"/>
    <property type="match status" value="3"/>
</dbReference>
<dbReference type="Pfam" id="PF06737">
    <property type="entry name" value="Transglycosylas"/>
    <property type="match status" value="1"/>
</dbReference>
<dbReference type="InterPro" id="IPR010618">
    <property type="entry name" value="RPF"/>
</dbReference>
<feature type="domain" description="G5" evidence="5">
    <location>
        <begin position="206"/>
        <end position="287"/>
    </location>
</feature>
<dbReference type="InterPro" id="IPR007137">
    <property type="entry name" value="DUF348"/>
</dbReference>
<feature type="transmembrane region" description="Helical" evidence="4">
    <location>
        <begin position="12"/>
        <end position="32"/>
    </location>
</feature>
<dbReference type="Pfam" id="PF07501">
    <property type="entry name" value="G5"/>
    <property type="match status" value="1"/>
</dbReference>
<keyword evidence="4" id="KW-0812">Transmembrane</keyword>
<keyword evidence="2" id="KW-0732">Signal</keyword>
<dbReference type="PROSITE" id="PS51109">
    <property type="entry name" value="G5"/>
    <property type="match status" value="1"/>
</dbReference>
<reference evidence="6" key="1">
    <citation type="submission" date="2020-02" db="EMBL/GenBank/DDBJ databases">
        <authorList>
            <person name="Meier V. D."/>
        </authorList>
    </citation>
    <scope>NUCLEOTIDE SEQUENCE</scope>
    <source>
        <strain evidence="6">AVDCRST_MAG36</strain>
    </source>
</reference>
<evidence type="ECO:0000256" key="1">
    <source>
        <dbReference type="ARBA" id="ARBA00010830"/>
    </source>
</evidence>
<keyword evidence="3" id="KW-0378">Hydrolase</keyword>
<dbReference type="AlphaFoldDB" id="A0A6J4LTW8"/>
<dbReference type="Gene3D" id="1.10.530.10">
    <property type="match status" value="1"/>
</dbReference>
<dbReference type="InterPro" id="IPR023346">
    <property type="entry name" value="Lysozyme-like_dom_sf"/>
</dbReference>
<accession>A0A6J4LTW8</accession>
<name>A0A6J4LTW8_9ACTN</name>
<evidence type="ECO:0000313" key="6">
    <source>
        <dbReference type="EMBL" id="CAA9341778.1"/>
    </source>
</evidence>
<sequence length="388" mass="41079">MQLAAPSSRRTLVVLLTAAVALALALVGYQVLTRTSTVTLSVDGEVTTVETAGATVGEVIAAEGLELGSHDVVAPDLGATVADGTRIAVKYGRPLTVTVDGDRSKHWVTATSVTTALQQIGLRLGGSDLSVSRSAGVSRSGLALRVVTPKRVTLVVGGDKPVRREVTAMTVRQALVERGVRVDRDDRVRPRLSTRLDKARPTRITVTRVRVVEREVRNQPVAFSTRTVADPSSYEGERELARAGRNGSRDLTFTLRFENGRLVRRALTDVSGYVAPVNALVEVGTKEKPAPAPEPEPAPAPAAVYSSGSSVWDSLARCESGGNWAINTGNGYYGGLQFSLATWQAYGGTGLPSANSRETQIAVATRLRDASGGYGAWPHCSSQLGLPR</sequence>
<proteinExistence type="inferred from homology"/>
<dbReference type="InterPro" id="IPR011098">
    <property type="entry name" value="G5_dom"/>
</dbReference>
<protein>
    <submittedName>
        <fullName evidence="6">Cell wall-binding protein</fullName>
    </submittedName>
</protein>
<dbReference type="SUPFAM" id="SSF53955">
    <property type="entry name" value="Lysozyme-like"/>
    <property type="match status" value="1"/>
</dbReference>
<keyword evidence="4" id="KW-0472">Membrane</keyword>